<dbReference type="Proteomes" id="UP000836387">
    <property type="component" value="Unassembled WGS sequence"/>
</dbReference>
<dbReference type="EMBL" id="CADEHS020000010">
    <property type="protein sequence ID" value="CAG9945800.1"/>
    <property type="molecule type" value="Genomic_DNA"/>
</dbReference>
<accession>A0ACA9TXU1</accession>
<proteinExistence type="predicted"/>
<evidence type="ECO:0000313" key="2">
    <source>
        <dbReference type="Proteomes" id="UP000836387"/>
    </source>
</evidence>
<protein>
    <submittedName>
        <fullName evidence="1">Uncharacterized protein</fullName>
    </submittedName>
</protein>
<sequence>MSSSGMTVRLGTRDDLDSLVDLGLAAMPMDPQWDYRYPHRLEYPDEHRICTRERWERFFRPDPSGGSPRDWNPRHVEAFRRAVRAASGEKFDSRYGEKQVHLQILGTHPYYQRRGAASALLRYGIQQAREEKLPITLLASPMGQPLYASFGFEDRGKVVVQVDGEEDKVTLDAMALEVAK</sequence>
<reference evidence="1" key="2">
    <citation type="submission" date="2021-10" db="EMBL/GenBank/DDBJ databases">
        <authorList>
            <person name="Piombo E."/>
        </authorList>
    </citation>
    <scope>NUCLEOTIDE SEQUENCE</scope>
</reference>
<comment type="caution">
    <text evidence="1">The sequence shown here is derived from an EMBL/GenBank/DDBJ whole genome shotgun (WGS) entry which is preliminary data.</text>
</comment>
<name>A0ACA9TXU1_BIOOC</name>
<organism evidence="1 2">
    <name type="scientific">Clonostachys rosea f. rosea IK726</name>
    <dbReference type="NCBI Taxonomy" id="1349383"/>
    <lineage>
        <taxon>Eukaryota</taxon>
        <taxon>Fungi</taxon>
        <taxon>Dikarya</taxon>
        <taxon>Ascomycota</taxon>
        <taxon>Pezizomycotina</taxon>
        <taxon>Sordariomycetes</taxon>
        <taxon>Hypocreomycetidae</taxon>
        <taxon>Hypocreales</taxon>
        <taxon>Bionectriaceae</taxon>
        <taxon>Clonostachys</taxon>
    </lineage>
</organism>
<reference evidence="1" key="1">
    <citation type="submission" date="2020-04" db="EMBL/GenBank/DDBJ databases">
        <authorList>
            <person name="Broberg M."/>
        </authorList>
    </citation>
    <scope>NUCLEOTIDE SEQUENCE</scope>
</reference>
<keyword evidence="2" id="KW-1185">Reference proteome</keyword>
<gene>
    <name evidence="1" type="ORF">CRV2_00004676</name>
</gene>
<evidence type="ECO:0000313" key="1">
    <source>
        <dbReference type="EMBL" id="CAG9945800.1"/>
    </source>
</evidence>